<dbReference type="SUPFAM" id="SSF56059">
    <property type="entry name" value="Glutathione synthetase ATP-binding domain-like"/>
    <property type="match status" value="1"/>
</dbReference>
<organism evidence="6 7">
    <name type="scientific">Streptomyces tamarix</name>
    <dbReference type="NCBI Taxonomy" id="3078565"/>
    <lineage>
        <taxon>Bacteria</taxon>
        <taxon>Bacillati</taxon>
        <taxon>Actinomycetota</taxon>
        <taxon>Actinomycetes</taxon>
        <taxon>Kitasatosporales</taxon>
        <taxon>Streptomycetaceae</taxon>
        <taxon>Streptomyces</taxon>
    </lineage>
</organism>
<evidence type="ECO:0000313" key="7">
    <source>
        <dbReference type="Proteomes" id="UP001250181"/>
    </source>
</evidence>
<keyword evidence="1" id="KW-0436">Ligase</keyword>
<evidence type="ECO:0000256" key="4">
    <source>
        <dbReference type="PROSITE-ProRule" id="PRU00409"/>
    </source>
</evidence>
<keyword evidence="2 4" id="KW-0547">Nucleotide-binding</keyword>
<gene>
    <name evidence="6" type="ORF">RND61_03225</name>
</gene>
<evidence type="ECO:0000256" key="2">
    <source>
        <dbReference type="ARBA" id="ARBA00022741"/>
    </source>
</evidence>
<dbReference type="Gene3D" id="3.30.470.20">
    <property type="entry name" value="ATP-grasp fold, B domain"/>
    <property type="match status" value="1"/>
</dbReference>
<keyword evidence="7" id="KW-1185">Reference proteome</keyword>
<name>A0ABU3QE90_9ACTN</name>
<dbReference type="PANTHER" id="PTHR43585">
    <property type="entry name" value="FUMIPYRROLE BIOSYNTHESIS PROTEIN C"/>
    <property type="match status" value="1"/>
</dbReference>
<keyword evidence="3 4" id="KW-0067">ATP-binding</keyword>
<comment type="caution">
    <text evidence="6">The sequence shown here is derived from an EMBL/GenBank/DDBJ whole genome shotgun (WGS) entry which is preliminary data.</text>
</comment>
<accession>A0ABU3QE90</accession>
<dbReference type="PANTHER" id="PTHR43585:SF2">
    <property type="entry name" value="ATP-GRASP ENZYME FSQD"/>
    <property type="match status" value="1"/>
</dbReference>
<sequence length="411" mass="43875">MKIAVIDGYSTGRALVSALRARGGVCVHVQSARWMPEYFTRGFDAGHYEALLDGGGDPAGLAARLAELGVHRVVAGTESGVILADTLTHLMGLPGNRHETLAARRDKRLMAQTAAAAGVAVPRGRSFDDADEAARWFTDVGLTEAVVKPLNSAGTDNVRFCRTAHEVGEACKAVLTSHNLFGQANTAALVQERVHGVEYYANTVSHEGTHRFAELWRYTKRTGTDGYPVYDYEEPVTLGSAEAAPLLDFVTAALDALGIASGAAHTEVMMTARGPVLIETGARLGGGTAPDVVENHSGVSQTRLLADTLLDPARLRDFDDSSVTWSGALRNVALINPVAGVAKPLDWAERLRALPTLVHLAHGVVPGDYLPDTSDLISSPGYVYLAAEDPQDIARDYRALRAMEDEGPYTH</sequence>
<evidence type="ECO:0000259" key="5">
    <source>
        <dbReference type="PROSITE" id="PS50975"/>
    </source>
</evidence>
<dbReference type="PROSITE" id="PS50975">
    <property type="entry name" value="ATP_GRASP"/>
    <property type="match status" value="1"/>
</dbReference>
<reference evidence="6 7" key="1">
    <citation type="submission" date="2023-09" db="EMBL/GenBank/DDBJ databases">
        <title>Streptomyces sp. nov.: A antagonism against Alternaria gaisen Producing Streptochlin, Isolated from Tamarix root soil.</title>
        <authorList>
            <person name="Chen Y."/>
        </authorList>
    </citation>
    <scope>NUCLEOTIDE SEQUENCE [LARGE SCALE GENOMIC DNA]</scope>
    <source>
        <strain evidence="6 7">TRM76323</strain>
    </source>
</reference>
<protein>
    <submittedName>
        <fullName evidence="6">ATP-grasp domain-containing protein</fullName>
    </submittedName>
</protein>
<proteinExistence type="predicted"/>
<dbReference type="Pfam" id="PF13535">
    <property type="entry name" value="ATP-grasp_4"/>
    <property type="match status" value="1"/>
</dbReference>
<evidence type="ECO:0000313" key="6">
    <source>
        <dbReference type="EMBL" id="MDT9681091.1"/>
    </source>
</evidence>
<dbReference type="RefSeq" id="WP_315876079.1">
    <property type="nucleotide sequence ID" value="NZ_JAWCTQ010000002.1"/>
</dbReference>
<feature type="domain" description="ATP-grasp" evidence="5">
    <location>
        <begin position="111"/>
        <end position="310"/>
    </location>
</feature>
<dbReference type="NCBIfam" id="NF005543">
    <property type="entry name" value="PRK07206.1"/>
    <property type="match status" value="1"/>
</dbReference>
<dbReference type="Proteomes" id="UP001250181">
    <property type="component" value="Unassembled WGS sequence"/>
</dbReference>
<dbReference type="InterPro" id="IPR052032">
    <property type="entry name" value="ATP-dep_AA_Ligase"/>
</dbReference>
<evidence type="ECO:0000256" key="3">
    <source>
        <dbReference type="ARBA" id="ARBA00022840"/>
    </source>
</evidence>
<dbReference type="InterPro" id="IPR011761">
    <property type="entry name" value="ATP-grasp"/>
</dbReference>
<evidence type="ECO:0000256" key="1">
    <source>
        <dbReference type="ARBA" id="ARBA00022598"/>
    </source>
</evidence>
<dbReference type="EMBL" id="JAWCTQ010000002">
    <property type="protein sequence ID" value="MDT9681091.1"/>
    <property type="molecule type" value="Genomic_DNA"/>
</dbReference>